<dbReference type="AlphaFoldDB" id="A0A7C4E0N5"/>
<dbReference type="PRINTS" id="PR01250">
    <property type="entry name" value="RIBOSOMALL34"/>
</dbReference>
<sequence>MRRRLRTRSKRRKQVRTPSGVNRLHFFEKRPGPRKCRFCGSILSGVSIDPRAAHSMKTVERRYGGEVCHRCLEKSILVSAAAEWGL</sequence>
<dbReference type="GO" id="GO:0006412">
    <property type="term" value="P:translation"/>
    <property type="evidence" value="ECO:0007669"/>
    <property type="project" value="InterPro"/>
</dbReference>
<dbReference type="GO" id="GO:0003735">
    <property type="term" value="F:structural constituent of ribosome"/>
    <property type="evidence" value="ECO:0007669"/>
    <property type="project" value="InterPro"/>
</dbReference>
<dbReference type="PROSITE" id="PS01145">
    <property type="entry name" value="RIBOSOMAL_L34E"/>
    <property type="match status" value="1"/>
</dbReference>
<evidence type="ECO:0000313" key="4">
    <source>
        <dbReference type="EMBL" id="HGL40320.1"/>
    </source>
</evidence>
<evidence type="ECO:0000256" key="2">
    <source>
        <dbReference type="ARBA" id="ARBA00022980"/>
    </source>
</evidence>
<keyword evidence="2 5" id="KW-0689">Ribosomal protein</keyword>
<dbReference type="EMBL" id="DTAD01000064">
    <property type="protein sequence ID" value="HGN90665.1"/>
    <property type="molecule type" value="Genomic_DNA"/>
</dbReference>
<dbReference type="GO" id="GO:1990904">
    <property type="term" value="C:ribonucleoprotein complex"/>
    <property type="evidence" value="ECO:0007669"/>
    <property type="project" value="UniProtKB-KW"/>
</dbReference>
<proteinExistence type="inferred from homology"/>
<evidence type="ECO:0000313" key="5">
    <source>
        <dbReference type="EMBL" id="HGN90665.1"/>
    </source>
</evidence>
<protein>
    <submittedName>
        <fullName evidence="5">50S ribosomal protein L34e</fullName>
    </submittedName>
</protein>
<organism evidence="5">
    <name type="scientific">Caldiarchaeum subterraneum</name>
    <dbReference type="NCBI Taxonomy" id="311458"/>
    <lineage>
        <taxon>Archaea</taxon>
        <taxon>Nitrososphaerota</taxon>
        <taxon>Candidatus Caldarchaeales</taxon>
        <taxon>Candidatus Caldarchaeaceae</taxon>
        <taxon>Candidatus Caldarchaeum</taxon>
    </lineage>
</organism>
<dbReference type="InterPro" id="IPR018065">
    <property type="entry name" value="Ribosomal_eL34_CS"/>
</dbReference>
<dbReference type="Gene3D" id="6.20.340.10">
    <property type="match status" value="1"/>
</dbReference>
<dbReference type="InterPro" id="IPR008195">
    <property type="entry name" value="Ribosomal_eL34"/>
</dbReference>
<dbReference type="EMBL" id="DTCM01000018">
    <property type="protein sequence ID" value="HGL40320.1"/>
    <property type="molecule type" value="Genomic_DNA"/>
</dbReference>
<keyword evidence="3" id="KW-0687">Ribonucleoprotein</keyword>
<dbReference type="Pfam" id="PF01199">
    <property type="entry name" value="Ribosomal_L34e"/>
    <property type="match status" value="1"/>
</dbReference>
<comment type="caution">
    <text evidence="5">The sequence shown here is derived from an EMBL/GenBank/DDBJ whole genome shotgun (WGS) entry which is preliminary data.</text>
</comment>
<gene>
    <name evidence="5" type="primary">rpl34e</name>
    <name evidence="5" type="ORF">ENT82_06025</name>
    <name evidence="4" type="ORF">ENU43_01455</name>
</gene>
<dbReference type="InterPro" id="IPR038562">
    <property type="entry name" value="Ribosomal_eL34_C_sf"/>
</dbReference>
<name>A0A7C4E0N5_CALS0</name>
<comment type="similarity">
    <text evidence="1">Belongs to the eukaryotic ribosomal protein eL34 family.</text>
</comment>
<evidence type="ECO:0000256" key="1">
    <source>
        <dbReference type="ARBA" id="ARBA00009875"/>
    </source>
</evidence>
<dbReference type="GO" id="GO:0005840">
    <property type="term" value="C:ribosome"/>
    <property type="evidence" value="ECO:0007669"/>
    <property type="project" value="UniProtKB-KW"/>
</dbReference>
<reference evidence="5" key="1">
    <citation type="journal article" date="2020" name="mSystems">
        <title>Genome- and Community-Level Interaction Insights into Carbon Utilization and Element Cycling Functions of Hydrothermarchaeota in Hydrothermal Sediment.</title>
        <authorList>
            <person name="Zhou Z."/>
            <person name="Liu Y."/>
            <person name="Xu W."/>
            <person name="Pan J."/>
            <person name="Luo Z.H."/>
            <person name="Li M."/>
        </authorList>
    </citation>
    <scope>NUCLEOTIDE SEQUENCE [LARGE SCALE GENOMIC DNA]</scope>
    <source>
        <strain evidence="5">SpSt-613</strain>
        <strain evidence="4">SpSt-669</strain>
    </source>
</reference>
<accession>A0A7C4E0N5</accession>
<evidence type="ECO:0000256" key="3">
    <source>
        <dbReference type="ARBA" id="ARBA00023274"/>
    </source>
</evidence>